<gene>
    <name evidence="2" type="ORF">BDK51DRAFT_47826</name>
</gene>
<keyword evidence="3" id="KW-1185">Reference proteome</keyword>
<evidence type="ECO:0000313" key="3">
    <source>
        <dbReference type="Proteomes" id="UP000269721"/>
    </source>
</evidence>
<feature type="compositionally biased region" description="Acidic residues" evidence="1">
    <location>
        <begin position="247"/>
        <end position="258"/>
    </location>
</feature>
<feature type="region of interest" description="Disordered" evidence="1">
    <location>
        <begin position="1"/>
        <end position="21"/>
    </location>
</feature>
<feature type="non-terminal residue" evidence="2">
    <location>
        <position position="1"/>
    </location>
</feature>
<dbReference type="EMBL" id="KZ998915">
    <property type="protein sequence ID" value="RKO85614.1"/>
    <property type="molecule type" value="Genomic_DNA"/>
</dbReference>
<accession>A0A4P9W0J8</accession>
<name>A0A4P9W0J8_9FUNG</name>
<dbReference type="AlphaFoldDB" id="A0A4P9W0J8"/>
<reference evidence="3" key="1">
    <citation type="journal article" date="2018" name="Nat. Microbiol.">
        <title>Leveraging single-cell genomics to expand the fungal tree of life.</title>
        <authorList>
            <person name="Ahrendt S.R."/>
            <person name="Quandt C.A."/>
            <person name="Ciobanu D."/>
            <person name="Clum A."/>
            <person name="Salamov A."/>
            <person name="Andreopoulos B."/>
            <person name="Cheng J.F."/>
            <person name="Woyke T."/>
            <person name="Pelin A."/>
            <person name="Henrissat B."/>
            <person name="Reynolds N.K."/>
            <person name="Benny G.L."/>
            <person name="Smith M.E."/>
            <person name="James T.Y."/>
            <person name="Grigoriev I.V."/>
        </authorList>
    </citation>
    <scope>NUCLEOTIDE SEQUENCE [LARGE SCALE GENOMIC DNA]</scope>
</reference>
<feature type="compositionally biased region" description="Polar residues" evidence="1">
    <location>
        <begin position="221"/>
        <end position="230"/>
    </location>
</feature>
<protein>
    <submittedName>
        <fullName evidence="2">Uncharacterized protein</fullName>
    </submittedName>
</protein>
<organism evidence="2 3">
    <name type="scientific">Blyttiomyces helicus</name>
    <dbReference type="NCBI Taxonomy" id="388810"/>
    <lineage>
        <taxon>Eukaryota</taxon>
        <taxon>Fungi</taxon>
        <taxon>Fungi incertae sedis</taxon>
        <taxon>Chytridiomycota</taxon>
        <taxon>Chytridiomycota incertae sedis</taxon>
        <taxon>Chytridiomycetes</taxon>
        <taxon>Chytridiomycetes incertae sedis</taxon>
        <taxon>Blyttiomyces</taxon>
    </lineage>
</organism>
<feature type="region of interest" description="Disordered" evidence="1">
    <location>
        <begin position="216"/>
        <end position="241"/>
    </location>
</feature>
<feature type="compositionally biased region" description="Basic and acidic residues" evidence="1">
    <location>
        <begin position="11"/>
        <end position="21"/>
    </location>
</feature>
<evidence type="ECO:0000313" key="2">
    <source>
        <dbReference type="EMBL" id="RKO85614.1"/>
    </source>
</evidence>
<feature type="compositionally biased region" description="Basic and acidic residues" evidence="1">
    <location>
        <begin position="111"/>
        <end position="122"/>
    </location>
</feature>
<evidence type="ECO:0000256" key="1">
    <source>
        <dbReference type="SAM" id="MobiDB-lite"/>
    </source>
</evidence>
<feature type="region of interest" description="Disordered" evidence="1">
    <location>
        <begin position="111"/>
        <end position="145"/>
    </location>
</feature>
<feature type="compositionally biased region" description="Basic and acidic residues" evidence="1">
    <location>
        <begin position="325"/>
        <end position="341"/>
    </location>
</feature>
<feature type="compositionally biased region" description="Acidic residues" evidence="1">
    <location>
        <begin position="1"/>
        <end position="10"/>
    </location>
</feature>
<feature type="region of interest" description="Disordered" evidence="1">
    <location>
        <begin position="298"/>
        <end position="375"/>
    </location>
</feature>
<dbReference type="Proteomes" id="UP000269721">
    <property type="component" value="Unassembled WGS sequence"/>
</dbReference>
<proteinExistence type="predicted"/>
<feature type="region of interest" description="Disordered" evidence="1">
    <location>
        <begin position="247"/>
        <end position="266"/>
    </location>
</feature>
<sequence length="421" mass="46192">NPTCDQDAEGEDRARGKALAKEKSNKKSFKWRDECVLTLCEARQKYLKEFGDPTKVTGNSAKVPVPFMTMMDPLDDETKANWQITAPTVKILQSRFATLRNTVNNYKSELDRSGVGMKDPRRFTTNMSVSGEDSRSRRAGRVARGTHVTRRTPICVRGVGEGWLMQLDELPFHADTIGKERMIDMRGPPAHLHREKINIKRKRVVDIDVEVAAVADGGEETQSGDVTLSGSGDDYDDCGLEDQVVGEEDPNAEGEEDDWWGHDENADPGKLILHRLPSAGSSPLPLLPSISIEESLFKPASSTTTPAPAPQAPRDHPSVPQAPPRCRDPRRQKAHVSKEDVVNVFATSPDNRQTKKKNQDAYKGPVKTEVGSSSPAANVKVVPIRVKTRTPGKTAAVAAVGAEATEQIIAWLNMSTDKEAE</sequence>